<keyword evidence="2" id="KW-1185">Reference proteome</keyword>
<dbReference type="EMBL" id="FOVN01000001">
    <property type="protein sequence ID" value="SFN47679.1"/>
    <property type="molecule type" value="Genomic_DNA"/>
</dbReference>
<evidence type="ECO:0000313" key="2">
    <source>
        <dbReference type="Proteomes" id="UP000198705"/>
    </source>
</evidence>
<accession>A0A1I4ZCH1</accession>
<dbReference type="RefSeq" id="WP_092206235.1">
    <property type="nucleotide sequence ID" value="NZ_FOVN01000001.1"/>
</dbReference>
<dbReference type="AlphaFoldDB" id="A0A1I4ZCH1"/>
<name>A0A1I4ZCH1_9FLAO</name>
<gene>
    <name evidence="1" type="ORF">SAMN04487989_101699</name>
</gene>
<sequence length="201" mass="23744">MATDLHIISNCRSFTQNTIEEHKDEFLAKLKALKLDHITVIGSGKLTGDWEYELPEIYCEKQDKVIPDIDAKELISFNSPFVFNIRVYENCVELTTIYKYRFLYEDEKTDYINEFRKNIFDIISIFGGTEIIYLADNGCDKLAEYLECQVWEGVSYYDIKKDMINKKLPFVSDYDNLKLNNLNYRNIKELVFDDFKDLKSL</sequence>
<dbReference type="Proteomes" id="UP000198705">
    <property type="component" value="Unassembled WGS sequence"/>
</dbReference>
<organism evidence="1 2">
    <name type="scientific">Bizionia echini</name>
    <dbReference type="NCBI Taxonomy" id="649333"/>
    <lineage>
        <taxon>Bacteria</taxon>
        <taxon>Pseudomonadati</taxon>
        <taxon>Bacteroidota</taxon>
        <taxon>Flavobacteriia</taxon>
        <taxon>Flavobacteriales</taxon>
        <taxon>Flavobacteriaceae</taxon>
        <taxon>Bizionia</taxon>
    </lineage>
</organism>
<dbReference type="OrthoDB" id="1422694at2"/>
<dbReference type="STRING" id="649333.SAMN04487989_101699"/>
<reference evidence="2" key="1">
    <citation type="submission" date="2016-10" db="EMBL/GenBank/DDBJ databases">
        <authorList>
            <person name="Varghese N."/>
            <person name="Submissions S."/>
        </authorList>
    </citation>
    <scope>NUCLEOTIDE SEQUENCE [LARGE SCALE GENOMIC DNA]</scope>
    <source>
        <strain evidence="2">DSM 23925</strain>
    </source>
</reference>
<protein>
    <submittedName>
        <fullName evidence="1">Uncharacterized protein</fullName>
    </submittedName>
</protein>
<evidence type="ECO:0000313" key="1">
    <source>
        <dbReference type="EMBL" id="SFN47679.1"/>
    </source>
</evidence>
<proteinExistence type="predicted"/>